<evidence type="ECO:0000313" key="1">
    <source>
        <dbReference type="EMBL" id="PWA11167.1"/>
    </source>
</evidence>
<dbReference type="EMBL" id="QCZG01000018">
    <property type="protein sequence ID" value="PWA11167.1"/>
    <property type="molecule type" value="Genomic_DNA"/>
</dbReference>
<name>A0A2U1K105_9BACI</name>
<proteinExistence type="predicted"/>
<evidence type="ECO:0000313" key="2">
    <source>
        <dbReference type="Proteomes" id="UP000245998"/>
    </source>
</evidence>
<dbReference type="AlphaFoldDB" id="A0A2U1K105"/>
<sequence>MARPLAVIMKTGQKWNNGHEYLFIRASVGVSSYRNFTRKLSISMERGCHSRGEVKLARKQYSFQRRKHHHFING</sequence>
<accession>A0A2U1K105</accession>
<protein>
    <submittedName>
        <fullName evidence="1">Uncharacterized protein</fullName>
    </submittedName>
</protein>
<dbReference type="Proteomes" id="UP000245998">
    <property type="component" value="Unassembled WGS sequence"/>
</dbReference>
<gene>
    <name evidence="1" type="ORF">DCC39_10035</name>
</gene>
<keyword evidence="2" id="KW-1185">Reference proteome</keyword>
<reference evidence="1 2" key="1">
    <citation type="submission" date="2018-04" db="EMBL/GenBank/DDBJ databases">
        <title>Camelliibacillus theae gen. nov., sp. nov., isolated from Pu'er tea.</title>
        <authorList>
            <person name="Niu L."/>
        </authorList>
    </citation>
    <scope>NUCLEOTIDE SEQUENCE [LARGE SCALE GENOMIC DNA]</scope>
    <source>
        <strain evidence="1 2">T8</strain>
    </source>
</reference>
<comment type="caution">
    <text evidence="1">The sequence shown here is derived from an EMBL/GenBank/DDBJ whole genome shotgun (WGS) entry which is preliminary data.</text>
</comment>
<organism evidence="1 2">
    <name type="scientific">Pueribacillus theae</name>
    <dbReference type="NCBI Taxonomy" id="2171751"/>
    <lineage>
        <taxon>Bacteria</taxon>
        <taxon>Bacillati</taxon>
        <taxon>Bacillota</taxon>
        <taxon>Bacilli</taxon>
        <taxon>Bacillales</taxon>
        <taxon>Bacillaceae</taxon>
        <taxon>Pueribacillus</taxon>
    </lineage>
</organism>